<evidence type="ECO:0000313" key="2">
    <source>
        <dbReference type="EMBL" id="KAH3725246.1"/>
    </source>
</evidence>
<accession>A0A9D4HNK9</accession>
<name>A0A9D4HNK9_DREPO</name>
<feature type="compositionally biased region" description="Basic residues" evidence="1">
    <location>
        <begin position="52"/>
        <end position="61"/>
    </location>
</feature>
<evidence type="ECO:0000313" key="3">
    <source>
        <dbReference type="Proteomes" id="UP000828390"/>
    </source>
</evidence>
<reference evidence="2" key="1">
    <citation type="journal article" date="2019" name="bioRxiv">
        <title>The Genome of the Zebra Mussel, Dreissena polymorpha: A Resource for Invasive Species Research.</title>
        <authorList>
            <person name="McCartney M.A."/>
            <person name="Auch B."/>
            <person name="Kono T."/>
            <person name="Mallez S."/>
            <person name="Zhang Y."/>
            <person name="Obille A."/>
            <person name="Becker A."/>
            <person name="Abrahante J.E."/>
            <person name="Garbe J."/>
            <person name="Badalamenti J.P."/>
            <person name="Herman A."/>
            <person name="Mangelson H."/>
            <person name="Liachko I."/>
            <person name="Sullivan S."/>
            <person name="Sone E.D."/>
            <person name="Koren S."/>
            <person name="Silverstein K.A.T."/>
            <person name="Beckman K.B."/>
            <person name="Gohl D.M."/>
        </authorList>
    </citation>
    <scope>NUCLEOTIDE SEQUENCE</scope>
    <source>
        <strain evidence="2">Duluth1</strain>
        <tissue evidence="2">Whole animal</tissue>
    </source>
</reference>
<evidence type="ECO:0000256" key="1">
    <source>
        <dbReference type="SAM" id="MobiDB-lite"/>
    </source>
</evidence>
<feature type="region of interest" description="Disordered" evidence="1">
    <location>
        <begin position="28"/>
        <end position="61"/>
    </location>
</feature>
<proteinExistence type="predicted"/>
<dbReference type="AlphaFoldDB" id="A0A9D4HNK9"/>
<comment type="caution">
    <text evidence="2">The sequence shown here is derived from an EMBL/GenBank/DDBJ whole genome shotgun (WGS) entry which is preliminary data.</text>
</comment>
<sequence length="61" mass="6944">MADSESESSNNLNMPRCIGSKVVHLYGVDISRDEKENKRKKRKESLNNSRTRAAKAQKVHT</sequence>
<dbReference type="EMBL" id="JAIWYP010000012">
    <property type="protein sequence ID" value="KAH3725246.1"/>
    <property type="molecule type" value="Genomic_DNA"/>
</dbReference>
<organism evidence="2 3">
    <name type="scientific">Dreissena polymorpha</name>
    <name type="common">Zebra mussel</name>
    <name type="synonym">Mytilus polymorpha</name>
    <dbReference type="NCBI Taxonomy" id="45954"/>
    <lineage>
        <taxon>Eukaryota</taxon>
        <taxon>Metazoa</taxon>
        <taxon>Spiralia</taxon>
        <taxon>Lophotrochozoa</taxon>
        <taxon>Mollusca</taxon>
        <taxon>Bivalvia</taxon>
        <taxon>Autobranchia</taxon>
        <taxon>Heteroconchia</taxon>
        <taxon>Euheterodonta</taxon>
        <taxon>Imparidentia</taxon>
        <taxon>Neoheterodontei</taxon>
        <taxon>Myida</taxon>
        <taxon>Dreissenoidea</taxon>
        <taxon>Dreissenidae</taxon>
        <taxon>Dreissena</taxon>
    </lineage>
</organism>
<dbReference type="Proteomes" id="UP000828390">
    <property type="component" value="Unassembled WGS sequence"/>
</dbReference>
<gene>
    <name evidence="2" type="ORF">DPMN_051081</name>
</gene>
<protein>
    <submittedName>
        <fullName evidence="2">Uncharacterized protein</fullName>
    </submittedName>
</protein>
<reference evidence="2" key="2">
    <citation type="submission" date="2020-11" db="EMBL/GenBank/DDBJ databases">
        <authorList>
            <person name="McCartney M.A."/>
            <person name="Auch B."/>
            <person name="Kono T."/>
            <person name="Mallez S."/>
            <person name="Becker A."/>
            <person name="Gohl D.M."/>
            <person name="Silverstein K.A.T."/>
            <person name="Koren S."/>
            <person name="Bechman K.B."/>
            <person name="Herman A."/>
            <person name="Abrahante J.E."/>
            <person name="Garbe J."/>
        </authorList>
    </citation>
    <scope>NUCLEOTIDE SEQUENCE</scope>
    <source>
        <strain evidence="2">Duluth1</strain>
        <tissue evidence="2">Whole animal</tissue>
    </source>
</reference>
<keyword evidence="3" id="KW-1185">Reference proteome</keyword>